<gene>
    <name evidence="1" type="ORF">D5R95_02670</name>
</gene>
<dbReference type="AlphaFoldDB" id="A0A424Z3B9"/>
<proteinExistence type="predicted"/>
<evidence type="ECO:0000313" key="1">
    <source>
        <dbReference type="EMBL" id="RQD88867.1"/>
    </source>
</evidence>
<dbReference type="EMBL" id="QZAB01000180">
    <property type="protein sequence ID" value="RQD88867.1"/>
    <property type="molecule type" value="Genomic_DNA"/>
</dbReference>
<sequence length="77" mass="9140">MNLNNKNRPELFRVLDNINKEANSLNFSSLVVNKKELLPGNGYFKKWLNEVDISDTSSKIKAWKKELDYIWNFYTNK</sequence>
<dbReference type="RefSeq" id="WP_259134528.1">
    <property type="nucleotide sequence ID" value="NZ_JANUCS010000006.1"/>
</dbReference>
<reference evidence="1 2" key="1">
    <citation type="submission" date="2018-08" db="EMBL/GenBank/DDBJ databases">
        <title>The metabolism and importance of syntrophic acetate oxidation coupled to methane or sulfide production in haloalkaline environments.</title>
        <authorList>
            <person name="Timmers P.H.A."/>
            <person name="Vavourakis C.D."/>
            <person name="Sorokin D.Y."/>
            <person name="Sinninghe Damste J.S."/>
            <person name="Muyzer G."/>
            <person name="Stams A.J.M."/>
            <person name="Plugge C.M."/>
        </authorList>
    </citation>
    <scope>NUCLEOTIDE SEQUENCE [LARGE SCALE GENOMIC DNA]</scope>
    <source>
        <strain evidence="1">MSAO_Arc3</strain>
    </source>
</reference>
<evidence type="ECO:0000313" key="2">
    <source>
        <dbReference type="Proteomes" id="UP000284763"/>
    </source>
</evidence>
<comment type="caution">
    <text evidence="1">The sequence shown here is derived from an EMBL/GenBank/DDBJ whole genome shotgun (WGS) entry which is preliminary data.</text>
</comment>
<name>A0A424Z3B9_9EURY</name>
<dbReference type="Proteomes" id="UP000284763">
    <property type="component" value="Unassembled WGS sequence"/>
</dbReference>
<organism evidence="1 2">
    <name type="scientific">Methanosalsum natronophilum</name>
    <dbReference type="NCBI Taxonomy" id="768733"/>
    <lineage>
        <taxon>Archaea</taxon>
        <taxon>Methanobacteriati</taxon>
        <taxon>Methanobacteriota</taxon>
        <taxon>Stenosarchaea group</taxon>
        <taxon>Methanomicrobia</taxon>
        <taxon>Methanosarcinales</taxon>
        <taxon>Methanosarcinaceae</taxon>
        <taxon>Methanosalsum</taxon>
    </lineage>
</organism>
<accession>A0A424Z3B9</accession>
<protein>
    <submittedName>
        <fullName evidence="1">Uncharacterized protein</fullName>
    </submittedName>
</protein>